<dbReference type="AlphaFoldDB" id="A0A5C3N1K0"/>
<sequence length="444" mass="49671">MTRSSRNSINSCTLSESRSAVGEQQSSEAHPEVHRRWAGKEGPRQFFVDIPTNDFWSLAAPDMKETLIGLDCPEYFQDDLNRVPTGTSTMDRDMQGPLARALKLTSIDGDLDLNFQNSSAVWHDAPTASPKLSPDVVVWKGDEWSEHWAMSRAFVEVNHGDEADPCPDGSGNLWASNLGIWNRIREYATVALNLQPRCFLLTASIFGSNARIFRWDRSMLMASSVFNYKKEPKPLYQFLYCVSQYADGGRDPSISYPLETLDEELLKDRYEQAKKAGLVPEFQPVIIWHYPDDESVLLQVPGQTPKDPTEVYLTMGPPLFGSGDLFGRGTRVWLATLADGSSPDFVVIKDTWRDANRVAEGEIYQSIEGIPGVARLGRAVDLDRGEHPDVHATIAKAINPKFSTPQYLERTHCRSIILSIGRPLYLFRSTLELTEAIRSALGGL</sequence>
<dbReference type="PANTHER" id="PTHR38248:SF2">
    <property type="entry name" value="FUNK1 11"/>
    <property type="match status" value="1"/>
</dbReference>
<evidence type="ECO:0000313" key="4">
    <source>
        <dbReference type="Proteomes" id="UP000305948"/>
    </source>
</evidence>
<dbReference type="EMBL" id="ML213511">
    <property type="protein sequence ID" value="TFK51609.1"/>
    <property type="molecule type" value="Genomic_DNA"/>
</dbReference>
<evidence type="ECO:0000256" key="1">
    <source>
        <dbReference type="SAM" id="MobiDB-lite"/>
    </source>
</evidence>
<dbReference type="Proteomes" id="UP000305948">
    <property type="component" value="Unassembled WGS sequence"/>
</dbReference>
<feature type="compositionally biased region" description="Polar residues" evidence="1">
    <location>
        <begin position="1"/>
        <end position="28"/>
    </location>
</feature>
<name>A0A5C3N1K0_9AGAM</name>
<feature type="non-terminal residue" evidence="3">
    <location>
        <position position="444"/>
    </location>
</feature>
<feature type="region of interest" description="Disordered" evidence="1">
    <location>
        <begin position="1"/>
        <end position="35"/>
    </location>
</feature>
<accession>A0A5C3N1K0</accession>
<reference evidence="3 4" key="1">
    <citation type="journal article" date="2019" name="Nat. Ecol. Evol.">
        <title>Megaphylogeny resolves global patterns of mushroom evolution.</title>
        <authorList>
            <person name="Varga T."/>
            <person name="Krizsan K."/>
            <person name="Foldi C."/>
            <person name="Dima B."/>
            <person name="Sanchez-Garcia M."/>
            <person name="Sanchez-Ramirez S."/>
            <person name="Szollosi G.J."/>
            <person name="Szarkandi J.G."/>
            <person name="Papp V."/>
            <person name="Albert L."/>
            <person name="Andreopoulos W."/>
            <person name="Angelini C."/>
            <person name="Antonin V."/>
            <person name="Barry K.W."/>
            <person name="Bougher N.L."/>
            <person name="Buchanan P."/>
            <person name="Buyck B."/>
            <person name="Bense V."/>
            <person name="Catcheside P."/>
            <person name="Chovatia M."/>
            <person name="Cooper J."/>
            <person name="Damon W."/>
            <person name="Desjardin D."/>
            <person name="Finy P."/>
            <person name="Geml J."/>
            <person name="Haridas S."/>
            <person name="Hughes K."/>
            <person name="Justo A."/>
            <person name="Karasinski D."/>
            <person name="Kautmanova I."/>
            <person name="Kiss B."/>
            <person name="Kocsube S."/>
            <person name="Kotiranta H."/>
            <person name="LaButti K.M."/>
            <person name="Lechner B.E."/>
            <person name="Liimatainen K."/>
            <person name="Lipzen A."/>
            <person name="Lukacs Z."/>
            <person name="Mihaltcheva S."/>
            <person name="Morgado L.N."/>
            <person name="Niskanen T."/>
            <person name="Noordeloos M.E."/>
            <person name="Ohm R.A."/>
            <person name="Ortiz-Santana B."/>
            <person name="Ovrebo C."/>
            <person name="Racz N."/>
            <person name="Riley R."/>
            <person name="Savchenko A."/>
            <person name="Shiryaev A."/>
            <person name="Soop K."/>
            <person name="Spirin V."/>
            <person name="Szebenyi C."/>
            <person name="Tomsovsky M."/>
            <person name="Tulloss R.E."/>
            <person name="Uehling J."/>
            <person name="Grigoriev I.V."/>
            <person name="Vagvolgyi C."/>
            <person name="Papp T."/>
            <person name="Martin F.M."/>
            <person name="Miettinen O."/>
            <person name="Hibbett D.S."/>
            <person name="Nagy L.G."/>
        </authorList>
    </citation>
    <scope>NUCLEOTIDE SEQUENCE [LARGE SCALE GENOMIC DNA]</scope>
    <source>
        <strain evidence="3 4">OMC1185</strain>
    </source>
</reference>
<dbReference type="Pfam" id="PF17667">
    <property type="entry name" value="Pkinase_fungal"/>
    <property type="match status" value="1"/>
</dbReference>
<evidence type="ECO:0000313" key="3">
    <source>
        <dbReference type="EMBL" id="TFK51609.1"/>
    </source>
</evidence>
<dbReference type="OrthoDB" id="3260094at2759"/>
<gene>
    <name evidence="3" type="ORF">OE88DRAFT_1659734</name>
</gene>
<dbReference type="PANTHER" id="PTHR38248">
    <property type="entry name" value="FUNK1 6"/>
    <property type="match status" value="1"/>
</dbReference>
<feature type="domain" description="Fungal-type protein kinase" evidence="2">
    <location>
        <begin position="181"/>
        <end position="442"/>
    </location>
</feature>
<proteinExistence type="predicted"/>
<organism evidence="3 4">
    <name type="scientific">Heliocybe sulcata</name>
    <dbReference type="NCBI Taxonomy" id="5364"/>
    <lineage>
        <taxon>Eukaryota</taxon>
        <taxon>Fungi</taxon>
        <taxon>Dikarya</taxon>
        <taxon>Basidiomycota</taxon>
        <taxon>Agaricomycotina</taxon>
        <taxon>Agaricomycetes</taxon>
        <taxon>Gloeophyllales</taxon>
        <taxon>Gloeophyllaceae</taxon>
        <taxon>Heliocybe</taxon>
    </lineage>
</organism>
<keyword evidence="4" id="KW-1185">Reference proteome</keyword>
<protein>
    <recommendedName>
        <fullName evidence="2">Fungal-type protein kinase domain-containing protein</fullName>
    </recommendedName>
</protein>
<dbReference type="InterPro" id="IPR040976">
    <property type="entry name" value="Pkinase_fungal"/>
</dbReference>
<evidence type="ECO:0000259" key="2">
    <source>
        <dbReference type="Pfam" id="PF17667"/>
    </source>
</evidence>